<dbReference type="Pfam" id="PF04055">
    <property type="entry name" value="Radical_SAM"/>
    <property type="match status" value="1"/>
</dbReference>
<feature type="binding site" evidence="12">
    <location>
        <position position="148"/>
    </location>
    <ligand>
        <name>S-adenosyl-L-methionine</name>
        <dbReference type="ChEBI" id="CHEBI:59789"/>
    </ligand>
</feature>
<evidence type="ECO:0000256" key="3">
    <source>
        <dbReference type="ARBA" id="ARBA00022691"/>
    </source>
</evidence>
<keyword evidence="6 12" id="KW-0408">Iron</keyword>
<gene>
    <name evidence="12 14" type="primary">moaA</name>
    <name evidence="14" type="ORF">PSJ8397_00670</name>
</gene>
<keyword evidence="7 12" id="KW-0411">Iron-sulfur</keyword>
<feature type="binding site" evidence="12">
    <location>
        <position position="282"/>
    </location>
    <ligand>
        <name>[4Fe-4S] cluster</name>
        <dbReference type="ChEBI" id="CHEBI:49883"/>
        <label>2</label>
        <note>4Fe-4S-substrate</note>
    </ligand>
</feature>
<dbReference type="CDD" id="cd21117">
    <property type="entry name" value="Twitch_MoaA"/>
    <property type="match status" value="1"/>
</dbReference>
<name>A0A1Y5RJY0_9RHOB</name>
<keyword evidence="4 12" id="KW-0479">Metal-binding</keyword>
<evidence type="ECO:0000256" key="1">
    <source>
        <dbReference type="ARBA" id="ARBA00012167"/>
    </source>
</evidence>
<feature type="binding site" evidence="12">
    <location>
        <begin position="287"/>
        <end position="289"/>
    </location>
    <ligand>
        <name>GTP</name>
        <dbReference type="ChEBI" id="CHEBI:37565"/>
    </ligand>
</feature>
<feature type="binding site" evidence="12">
    <location>
        <position position="55"/>
    </location>
    <ligand>
        <name>[4Fe-4S] cluster</name>
        <dbReference type="ChEBI" id="CHEBI:49883"/>
        <label>1</label>
        <note>4Fe-4S-S-AdoMet</note>
    </ligand>
</feature>
<dbReference type="SFLD" id="SFLDG01383">
    <property type="entry name" value="cyclic_pyranopterin_phosphate"/>
    <property type="match status" value="1"/>
</dbReference>
<feature type="binding site" evidence="12">
    <location>
        <position position="54"/>
    </location>
    <ligand>
        <name>S-adenosyl-L-methionine</name>
        <dbReference type="ChEBI" id="CHEBI:59789"/>
    </ligand>
</feature>
<evidence type="ECO:0000313" key="15">
    <source>
        <dbReference type="Proteomes" id="UP000193623"/>
    </source>
</evidence>
<dbReference type="InterPro" id="IPR050105">
    <property type="entry name" value="MoCo_biosynth_MoaA/MoaC"/>
</dbReference>
<comment type="function">
    <text evidence="12">Catalyzes the cyclization of GTP to (8S)-3',8-cyclo-7,8-dihydroguanosine 5'-triphosphate.</text>
</comment>
<dbReference type="PROSITE" id="PS01305">
    <property type="entry name" value="MOAA_NIFB_PQQE"/>
    <property type="match status" value="1"/>
</dbReference>
<dbReference type="CDD" id="cd01335">
    <property type="entry name" value="Radical_SAM"/>
    <property type="match status" value="1"/>
</dbReference>
<keyword evidence="15" id="KW-1185">Reference proteome</keyword>
<dbReference type="SFLD" id="SFLDG01067">
    <property type="entry name" value="SPASM/twitch_domain_containing"/>
    <property type="match status" value="1"/>
</dbReference>
<dbReference type="Proteomes" id="UP000193623">
    <property type="component" value="Unassembled WGS sequence"/>
</dbReference>
<evidence type="ECO:0000256" key="5">
    <source>
        <dbReference type="ARBA" id="ARBA00022741"/>
    </source>
</evidence>
<feature type="binding site" evidence="12">
    <location>
        <position position="41"/>
    </location>
    <ligand>
        <name>GTP</name>
        <dbReference type="ChEBI" id="CHEBI:37565"/>
    </ligand>
</feature>
<comment type="pathway">
    <text evidence="12">Cofactor biosynthesis; molybdopterin biosynthesis.</text>
</comment>
<feature type="binding site" evidence="12">
    <location>
        <position position="218"/>
    </location>
    <ligand>
        <name>S-adenosyl-L-methionine</name>
        <dbReference type="ChEBI" id="CHEBI:59789"/>
    </ligand>
</feature>
<reference evidence="14 15" key="1">
    <citation type="submission" date="2017-03" db="EMBL/GenBank/DDBJ databases">
        <authorList>
            <person name="Afonso C.L."/>
            <person name="Miller P.J."/>
            <person name="Scott M.A."/>
            <person name="Spackman E."/>
            <person name="Goraichik I."/>
            <person name="Dimitrov K.M."/>
            <person name="Suarez D.L."/>
            <person name="Swayne D.E."/>
        </authorList>
    </citation>
    <scope>NUCLEOTIDE SEQUENCE [LARGE SCALE GENOMIC DNA]</scope>
    <source>
        <strain evidence="14 15">CECT 8397</strain>
    </source>
</reference>
<keyword evidence="2 12" id="KW-0004">4Fe-4S</keyword>
<comment type="catalytic activity">
    <reaction evidence="11 12">
        <text>GTP + AH2 + S-adenosyl-L-methionine = (8S)-3',8-cyclo-7,8-dihydroguanosine 5'-triphosphate + 5'-deoxyadenosine + L-methionine + A + H(+)</text>
        <dbReference type="Rhea" id="RHEA:49576"/>
        <dbReference type="ChEBI" id="CHEBI:13193"/>
        <dbReference type="ChEBI" id="CHEBI:15378"/>
        <dbReference type="ChEBI" id="CHEBI:17319"/>
        <dbReference type="ChEBI" id="CHEBI:17499"/>
        <dbReference type="ChEBI" id="CHEBI:37565"/>
        <dbReference type="ChEBI" id="CHEBI:57844"/>
        <dbReference type="ChEBI" id="CHEBI:59789"/>
        <dbReference type="ChEBI" id="CHEBI:131766"/>
        <dbReference type="EC" id="4.1.99.22"/>
    </reaction>
</comment>
<sequence length="358" mass="40373">MRCRGGIHGANALARRPARAYVLAMTHPLTDPFARAITYLRVSVTDRCDFRCVYCMSENMTFLPKKDLLTLEELDRLCSNFIRLGVEKLRITGGEPLVRRGIMTFFDAMSRHLDNGTLKELTLTTNGSQLEKYADDLYAAGVRRINVSLDTLDDDKFTQITRWGRLPQVLRGIDAAQRAGLRVKINTVALAEFNDVELFTLQSWCAERDMDLTFIEVMPMGDIGNEDRITQYWSLKDLRRQLEDRFTVTDLAERTGGPARYVRLEETGQKIGLITPLSHNFCESCNRVRITCTGEIYTCLGQEGHSDLRAPLRSSEADTALEAAIRAAIGLKPKGHDFDYSRQTVDGQVSRHMSHTGG</sequence>
<dbReference type="SFLD" id="SFLDS00029">
    <property type="entry name" value="Radical_SAM"/>
    <property type="match status" value="1"/>
</dbReference>
<dbReference type="PANTHER" id="PTHR22960:SF0">
    <property type="entry name" value="MOLYBDENUM COFACTOR BIOSYNTHESIS PROTEIN 1"/>
    <property type="match status" value="1"/>
</dbReference>
<dbReference type="AlphaFoldDB" id="A0A1Y5RJY0"/>
<feature type="binding site" evidence="12">
    <location>
        <position position="90"/>
    </location>
    <ligand>
        <name>GTP</name>
        <dbReference type="ChEBI" id="CHEBI:37565"/>
    </ligand>
</feature>
<keyword evidence="10 12" id="KW-0456">Lyase</keyword>
<dbReference type="PANTHER" id="PTHR22960">
    <property type="entry name" value="MOLYBDOPTERIN COFACTOR SYNTHESIS PROTEIN A"/>
    <property type="match status" value="1"/>
</dbReference>
<dbReference type="InterPro" id="IPR000385">
    <property type="entry name" value="MoaA_NifB_PqqE_Fe-S-bd_CS"/>
</dbReference>
<dbReference type="InterPro" id="IPR007197">
    <property type="entry name" value="rSAM"/>
</dbReference>
<feature type="binding site" evidence="12">
    <location>
        <position position="285"/>
    </location>
    <ligand>
        <name>[4Fe-4S] cluster</name>
        <dbReference type="ChEBI" id="CHEBI:49883"/>
        <label>2</label>
        <note>4Fe-4S-substrate</note>
    </ligand>
</feature>
<dbReference type="HAMAP" id="MF_01225_B">
    <property type="entry name" value="MoaA_B"/>
    <property type="match status" value="1"/>
</dbReference>
<feature type="binding site" evidence="12">
    <location>
        <position position="48"/>
    </location>
    <ligand>
        <name>[4Fe-4S] cluster</name>
        <dbReference type="ChEBI" id="CHEBI:49883"/>
        <label>1</label>
        <note>4Fe-4S-S-AdoMet</note>
    </ligand>
</feature>
<dbReference type="GO" id="GO:0061799">
    <property type="term" value="F:cyclic pyranopterin monophosphate synthase activity"/>
    <property type="evidence" value="ECO:0007669"/>
    <property type="project" value="TreeGrafter"/>
</dbReference>
<dbReference type="GO" id="GO:0061798">
    <property type="term" value="F:GTP 3',8'-cyclase activity"/>
    <property type="evidence" value="ECO:0007669"/>
    <property type="project" value="UniProtKB-UniRule"/>
</dbReference>
<dbReference type="PROSITE" id="PS51918">
    <property type="entry name" value="RADICAL_SAM"/>
    <property type="match status" value="1"/>
</dbReference>
<feature type="binding site" evidence="12">
    <location>
        <position position="52"/>
    </location>
    <ligand>
        <name>[4Fe-4S] cluster</name>
        <dbReference type="ChEBI" id="CHEBI:49883"/>
        <label>1</label>
        <note>4Fe-4S-S-AdoMet</note>
    </ligand>
</feature>
<feature type="binding site" evidence="12">
    <location>
        <position position="124"/>
    </location>
    <ligand>
        <name>GTP</name>
        <dbReference type="ChEBI" id="CHEBI:37565"/>
    </ligand>
</feature>
<dbReference type="EMBL" id="FWFT01000001">
    <property type="protein sequence ID" value="SLN19271.1"/>
    <property type="molecule type" value="Genomic_DNA"/>
</dbReference>
<dbReference type="GO" id="GO:0046872">
    <property type="term" value="F:metal ion binding"/>
    <property type="evidence" value="ECO:0007669"/>
    <property type="project" value="UniProtKB-KW"/>
</dbReference>
<dbReference type="GO" id="GO:0006777">
    <property type="term" value="P:Mo-molybdopterin cofactor biosynthetic process"/>
    <property type="evidence" value="ECO:0007669"/>
    <property type="project" value="UniProtKB-UniRule"/>
</dbReference>
<feature type="domain" description="Radical SAM core" evidence="13">
    <location>
        <begin position="32"/>
        <end position="258"/>
    </location>
</feature>
<dbReference type="InterPro" id="IPR013785">
    <property type="entry name" value="Aldolase_TIM"/>
</dbReference>
<proteinExistence type="inferred from homology"/>
<dbReference type="SFLD" id="SFLDG01386">
    <property type="entry name" value="main_SPASM_domain-containing"/>
    <property type="match status" value="1"/>
</dbReference>
<dbReference type="InterPro" id="IPR040064">
    <property type="entry name" value="MoaA-like"/>
</dbReference>
<dbReference type="InterPro" id="IPR006638">
    <property type="entry name" value="Elp3/MiaA/NifB-like_rSAM"/>
</dbReference>
<comment type="similarity">
    <text evidence="12">Belongs to the radical SAM superfamily. MoaA family.</text>
</comment>
<evidence type="ECO:0000313" key="14">
    <source>
        <dbReference type="EMBL" id="SLN19271.1"/>
    </source>
</evidence>
<dbReference type="Pfam" id="PF06463">
    <property type="entry name" value="Mob_synth_C"/>
    <property type="match status" value="1"/>
</dbReference>
<evidence type="ECO:0000256" key="9">
    <source>
        <dbReference type="ARBA" id="ARBA00023150"/>
    </source>
</evidence>
<dbReference type="GO" id="GO:0005525">
    <property type="term" value="F:GTP binding"/>
    <property type="evidence" value="ECO:0007669"/>
    <property type="project" value="UniProtKB-UniRule"/>
</dbReference>
<dbReference type="SMART" id="SM00729">
    <property type="entry name" value="Elp3"/>
    <property type="match status" value="1"/>
</dbReference>
<feature type="binding site" evidence="12">
    <location>
        <position position="299"/>
    </location>
    <ligand>
        <name>[4Fe-4S] cluster</name>
        <dbReference type="ChEBI" id="CHEBI:49883"/>
        <label>2</label>
        <note>4Fe-4S-substrate</note>
    </ligand>
</feature>
<keyword evidence="9 12" id="KW-0501">Molybdenum cofactor biosynthesis</keyword>
<keyword evidence="3 12" id="KW-0949">S-adenosyl-L-methionine</keyword>
<dbReference type="SUPFAM" id="SSF102114">
    <property type="entry name" value="Radical SAM enzymes"/>
    <property type="match status" value="1"/>
</dbReference>
<dbReference type="NCBIfam" id="TIGR02666">
    <property type="entry name" value="moaA"/>
    <property type="match status" value="1"/>
</dbReference>
<dbReference type="UniPathway" id="UPA00344"/>
<evidence type="ECO:0000256" key="2">
    <source>
        <dbReference type="ARBA" id="ARBA00022485"/>
    </source>
</evidence>
<dbReference type="GO" id="GO:1904047">
    <property type="term" value="F:S-adenosyl-L-methionine binding"/>
    <property type="evidence" value="ECO:0007669"/>
    <property type="project" value="UniProtKB-UniRule"/>
</dbReference>
<dbReference type="EC" id="4.1.99.22" evidence="1 12"/>
<evidence type="ECO:0000256" key="11">
    <source>
        <dbReference type="ARBA" id="ARBA00048697"/>
    </source>
</evidence>
<evidence type="ECO:0000256" key="10">
    <source>
        <dbReference type="ARBA" id="ARBA00023239"/>
    </source>
</evidence>
<keyword evidence="8 12" id="KW-0342">GTP-binding</keyword>
<evidence type="ECO:0000259" key="13">
    <source>
        <dbReference type="PROSITE" id="PS51918"/>
    </source>
</evidence>
<feature type="binding site" evidence="12">
    <location>
        <position position="94"/>
    </location>
    <ligand>
        <name>S-adenosyl-L-methionine</name>
        <dbReference type="ChEBI" id="CHEBI:59789"/>
    </ligand>
</feature>
<organism evidence="14 15">
    <name type="scientific">Pseudooctadecabacter jejudonensis</name>
    <dbReference type="NCBI Taxonomy" id="1391910"/>
    <lineage>
        <taxon>Bacteria</taxon>
        <taxon>Pseudomonadati</taxon>
        <taxon>Pseudomonadota</taxon>
        <taxon>Alphaproteobacteria</taxon>
        <taxon>Rhodobacterales</taxon>
        <taxon>Paracoccaceae</taxon>
        <taxon>Pseudooctadecabacter</taxon>
    </lineage>
</organism>
<evidence type="ECO:0000256" key="8">
    <source>
        <dbReference type="ARBA" id="ARBA00023134"/>
    </source>
</evidence>
<evidence type="ECO:0000256" key="6">
    <source>
        <dbReference type="ARBA" id="ARBA00023004"/>
    </source>
</evidence>
<dbReference type="GO" id="GO:0051539">
    <property type="term" value="F:4 iron, 4 sulfur cluster binding"/>
    <property type="evidence" value="ECO:0007669"/>
    <property type="project" value="UniProtKB-UniRule"/>
</dbReference>
<accession>A0A1Y5RJY0</accession>
<dbReference type="Gene3D" id="3.20.20.70">
    <property type="entry name" value="Aldolase class I"/>
    <property type="match status" value="1"/>
</dbReference>
<dbReference type="InterPro" id="IPR058240">
    <property type="entry name" value="rSAM_sf"/>
</dbReference>
<evidence type="ECO:0000256" key="12">
    <source>
        <dbReference type="HAMAP-Rule" id="MF_01225"/>
    </source>
</evidence>
<comment type="cofactor">
    <cofactor evidence="12">
        <name>[4Fe-4S] cluster</name>
        <dbReference type="ChEBI" id="CHEBI:49883"/>
    </cofactor>
    <text evidence="12">Binds 2 [4Fe-4S] clusters. Binds 1 [4Fe-4S] cluster coordinated with 3 cysteines and an exchangeable S-adenosyl-L-methionine and 1 [4Fe-4S] cluster coordinated with 3 cysteines and the GTP-derived substrate.</text>
</comment>
<evidence type="ECO:0000256" key="7">
    <source>
        <dbReference type="ARBA" id="ARBA00023014"/>
    </source>
</evidence>
<evidence type="ECO:0000256" key="4">
    <source>
        <dbReference type="ARBA" id="ARBA00022723"/>
    </source>
</evidence>
<dbReference type="InterPro" id="IPR010505">
    <property type="entry name" value="MoaA_twitch"/>
</dbReference>
<keyword evidence="5 12" id="KW-0547">Nucleotide-binding</keyword>
<protein>
    <recommendedName>
        <fullName evidence="1 12">GTP 3',8-cyclase</fullName>
        <ecNumber evidence="1 12">4.1.99.22</ecNumber>
    </recommendedName>
    <alternativeName>
        <fullName evidence="12">Molybdenum cofactor biosynthesis protein A</fullName>
    </alternativeName>
</protein>
<dbReference type="FunFam" id="3.20.20.70:FF:000057">
    <property type="entry name" value="GTP 3',8-cyclase"/>
    <property type="match status" value="1"/>
</dbReference>
<dbReference type="InterPro" id="IPR013483">
    <property type="entry name" value="MoaA"/>
</dbReference>
<feature type="binding site" evidence="12">
    <location>
        <position position="184"/>
    </location>
    <ligand>
        <name>GTP</name>
        <dbReference type="ChEBI" id="CHEBI:37565"/>
    </ligand>
</feature>
<comment type="subunit">
    <text evidence="12">Monomer and homodimer.</text>
</comment>